<dbReference type="Proteomes" id="UP000297948">
    <property type="component" value="Unassembled WGS sequence"/>
</dbReference>
<dbReference type="SUPFAM" id="SSF55874">
    <property type="entry name" value="ATPase domain of HSP90 chaperone/DNA topoisomerase II/histidine kinase"/>
    <property type="match status" value="1"/>
</dbReference>
<dbReference type="OrthoDB" id="3757919at2"/>
<dbReference type="AlphaFoldDB" id="A0A4Z0HAU4"/>
<sequence>MPEIQLGLPVSVASLTLCMQCLTRGRGVVGQETRVGVRNPPRASALMESLRAFGYDMATALADLVDNSIAARATQVRVEFSTTEGQSWVALVDNGKGMTEAVLHDALRLGGDGPAALRDQADLGRFGLGLKTASLSQCRLLTVLSRRAGRLTCRSWDLEHVARVDDWEVLTEADADALQIAREVAFTGTGTMVLWRHLDNAGEGRVLAQRIGQARVRLAMWFHRFLAAGALDLRVGPRSVRAWDPFWRKWMATQDLGTEFLGLQGLVKVTPFVLPHPSRLSNQELDLAAGPRGWNGQQGFYVYRRNRLVSAGGWLGLPELTNTHQTRLARIEVDIDQKADSAWQVDVRKSRVHVPPGLEADLTRLACAAREASVRAFRQRAVTLTRSRGGEITFAWLSRQRGGMTDYVVNRQHPVVQAALEAPSRVAVEALLRLVERTVPVGLIAIEAERDETRTPQAALEHDDENVVRAELAAMLVGLPKDPAARGRLVRALSSVEPFNRFPALVAELTSEVSTDGVER</sequence>
<keyword evidence="1" id="KW-0067">ATP-binding</keyword>
<evidence type="ECO:0000313" key="1">
    <source>
        <dbReference type="EMBL" id="TGB11068.1"/>
    </source>
</evidence>
<accession>A0A4Z0HAU4</accession>
<protein>
    <submittedName>
        <fullName evidence="1">ATP-binding protein</fullName>
    </submittedName>
</protein>
<keyword evidence="1" id="KW-0547">Nucleotide-binding</keyword>
<dbReference type="GO" id="GO:0005524">
    <property type="term" value="F:ATP binding"/>
    <property type="evidence" value="ECO:0007669"/>
    <property type="project" value="UniProtKB-KW"/>
</dbReference>
<dbReference type="InterPro" id="IPR036890">
    <property type="entry name" value="HATPase_C_sf"/>
</dbReference>
<organism evidence="1 2">
    <name type="scientific">Streptomyces palmae</name>
    <dbReference type="NCBI Taxonomy" id="1701085"/>
    <lineage>
        <taxon>Bacteria</taxon>
        <taxon>Bacillati</taxon>
        <taxon>Actinomycetota</taxon>
        <taxon>Actinomycetes</taxon>
        <taxon>Kitasatosporales</taxon>
        <taxon>Streptomycetaceae</taxon>
        <taxon>Streptomyces</taxon>
    </lineage>
</organism>
<name>A0A4Z0HAU4_9ACTN</name>
<comment type="caution">
    <text evidence="1">The sequence shown here is derived from an EMBL/GenBank/DDBJ whole genome shotgun (WGS) entry which is preliminary data.</text>
</comment>
<evidence type="ECO:0000313" key="2">
    <source>
        <dbReference type="Proteomes" id="UP000297948"/>
    </source>
</evidence>
<keyword evidence="2" id="KW-1185">Reference proteome</keyword>
<dbReference type="Gene3D" id="3.30.565.10">
    <property type="entry name" value="Histidine kinase-like ATPase, C-terminal domain"/>
    <property type="match status" value="1"/>
</dbReference>
<dbReference type="EMBL" id="SRID01000088">
    <property type="protein sequence ID" value="TGB11068.1"/>
    <property type="molecule type" value="Genomic_DNA"/>
</dbReference>
<gene>
    <name evidence="1" type="ORF">E4099_12300</name>
</gene>
<reference evidence="1 2" key="1">
    <citation type="submission" date="2019-03" db="EMBL/GenBank/DDBJ databases">
        <authorList>
            <person name="Gonzalez-Pimentel J.L."/>
        </authorList>
    </citation>
    <scope>NUCLEOTIDE SEQUENCE [LARGE SCALE GENOMIC DNA]</scope>
    <source>
        <strain evidence="1 2">JCM 31289</strain>
    </source>
</reference>
<dbReference type="Pfam" id="PF13589">
    <property type="entry name" value="HATPase_c_3"/>
    <property type="match status" value="1"/>
</dbReference>
<proteinExistence type="predicted"/>